<feature type="transmembrane region" description="Helical" evidence="6">
    <location>
        <begin position="298"/>
        <end position="323"/>
    </location>
</feature>
<keyword evidence="5 6" id="KW-0472">Membrane</keyword>
<comment type="caution">
    <text evidence="7">The sequence shown here is derived from an EMBL/GenBank/DDBJ whole genome shotgun (WGS) entry which is preliminary data.</text>
</comment>
<keyword evidence="4 6" id="KW-1133">Transmembrane helix</keyword>
<evidence type="ECO:0000256" key="1">
    <source>
        <dbReference type="ARBA" id="ARBA00004651"/>
    </source>
</evidence>
<dbReference type="InterPro" id="IPR036259">
    <property type="entry name" value="MFS_trans_sf"/>
</dbReference>
<feature type="transmembrane region" description="Helical" evidence="6">
    <location>
        <begin position="245"/>
        <end position="266"/>
    </location>
</feature>
<keyword evidence="8" id="KW-1185">Reference proteome</keyword>
<dbReference type="InterPro" id="IPR011701">
    <property type="entry name" value="MFS"/>
</dbReference>
<feature type="transmembrane region" description="Helical" evidence="6">
    <location>
        <begin position="41"/>
        <end position="62"/>
    </location>
</feature>
<dbReference type="EMBL" id="JAFFZE010000024">
    <property type="protein sequence ID" value="MCT2587212.1"/>
    <property type="molecule type" value="Genomic_DNA"/>
</dbReference>
<feature type="transmembrane region" description="Helical" evidence="6">
    <location>
        <begin position="207"/>
        <end position="233"/>
    </location>
</feature>
<sequence length="385" mass="39179">MNRSFARLWTAAFCSETGEWMLQVALPVLVYQSTGSAASTAAMMIVGMVPAVVLSPVAGVLADRADRRLLLLLVCLGQAVVALPLLVVDGAGWYLVMAAQAALAAVFEPARTALVPALVAPERVTAANGMLASAGNVARLAGAWLGGLLFALGGIGLVVGGYVVVLLAAAGALVVPFGDRGRAPADRRPAVREWLDGLNLIRRNRRLWVVGAAMVLMAAAQGMFLVLFVPFVLDVLRAGPEGVGLLRGVQAVGGLLAGLGIAVLARRVSPTQMYGWGAVTFGVVSAVGWHAHGFGAGLGVYVGLFVLVGVPSVVAATGLVSTLQRAVPPAAVGRLTSTAFAAIALGTAAGMLIAGWTATWPPILDVQAAGYLVGGALVLIGENGR</sequence>
<dbReference type="CDD" id="cd06173">
    <property type="entry name" value="MFS_MefA_like"/>
    <property type="match status" value="1"/>
</dbReference>
<name>A0ABT2JH52_9PSEU</name>
<evidence type="ECO:0000256" key="4">
    <source>
        <dbReference type="ARBA" id="ARBA00022989"/>
    </source>
</evidence>
<dbReference type="SUPFAM" id="SSF103473">
    <property type="entry name" value="MFS general substrate transporter"/>
    <property type="match status" value="1"/>
</dbReference>
<feature type="transmembrane region" description="Helical" evidence="6">
    <location>
        <begin position="69"/>
        <end position="87"/>
    </location>
</feature>
<evidence type="ECO:0000313" key="8">
    <source>
        <dbReference type="Proteomes" id="UP001156441"/>
    </source>
</evidence>
<evidence type="ECO:0000256" key="2">
    <source>
        <dbReference type="ARBA" id="ARBA00022475"/>
    </source>
</evidence>
<dbReference type="Proteomes" id="UP001156441">
    <property type="component" value="Unassembled WGS sequence"/>
</dbReference>
<gene>
    <name evidence="7" type="ORF">JT362_29210</name>
</gene>
<comment type="subcellular location">
    <subcellularLocation>
        <location evidence="1">Cell membrane</location>
        <topology evidence="1">Multi-pass membrane protein</topology>
    </subcellularLocation>
</comment>
<dbReference type="PANTHER" id="PTHR23513:SF18">
    <property type="entry name" value="INTEGRAL MEMBRANE PROTEIN"/>
    <property type="match status" value="1"/>
</dbReference>
<feature type="transmembrane region" description="Helical" evidence="6">
    <location>
        <begin position="159"/>
        <end position="178"/>
    </location>
</feature>
<accession>A0ABT2JH52</accession>
<feature type="transmembrane region" description="Helical" evidence="6">
    <location>
        <begin position="335"/>
        <end position="356"/>
    </location>
</feature>
<reference evidence="7 8" key="1">
    <citation type="submission" date="2021-02" db="EMBL/GenBank/DDBJ databases">
        <title>Actinophytocola xerophila sp. nov., isolated from soil of cotton cropping field.</title>
        <authorList>
            <person name="Huang R."/>
            <person name="Chen X."/>
            <person name="Ge X."/>
            <person name="Liu W."/>
        </authorList>
    </citation>
    <scope>NUCLEOTIDE SEQUENCE [LARGE SCALE GENOMIC DNA]</scope>
    <source>
        <strain evidence="7 8">S1-96</strain>
    </source>
</reference>
<organism evidence="7 8">
    <name type="scientific">Actinophytocola gossypii</name>
    <dbReference type="NCBI Taxonomy" id="2812003"/>
    <lineage>
        <taxon>Bacteria</taxon>
        <taxon>Bacillati</taxon>
        <taxon>Actinomycetota</taxon>
        <taxon>Actinomycetes</taxon>
        <taxon>Pseudonocardiales</taxon>
        <taxon>Pseudonocardiaceae</taxon>
    </lineage>
</organism>
<proteinExistence type="predicted"/>
<feature type="transmembrane region" description="Helical" evidence="6">
    <location>
        <begin position="362"/>
        <end position="380"/>
    </location>
</feature>
<evidence type="ECO:0000256" key="5">
    <source>
        <dbReference type="ARBA" id="ARBA00023136"/>
    </source>
</evidence>
<feature type="transmembrane region" description="Helical" evidence="6">
    <location>
        <begin position="273"/>
        <end position="292"/>
    </location>
</feature>
<keyword evidence="2" id="KW-1003">Cell membrane</keyword>
<dbReference type="Gene3D" id="1.20.1250.20">
    <property type="entry name" value="MFS general substrate transporter like domains"/>
    <property type="match status" value="1"/>
</dbReference>
<keyword evidence="3 6" id="KW-0812">Transmembrane</keyword>
<dbReference type="PANTHER" id="PTHR23513">
    <property type="entry name" value="INTEGRAL MEMBRANE EFFLUX PROTEIN-RELATED"/>
    <property type="match status" value="1"/>
</dbReference>
<evidence type="ECO:0000256" key="6">
    <source>
        <dbReference type="SAM" id="Phobius"/>
    </source>
</evidence>
<evidence type="ECO:0000313" key="7">
    <source>
        <dbReference type="EMBL" id="MCT2587212.1"/>
    </source>
</evidence>
<protein>
    <submittedName>
        <fullName evidence="7">MFS transporter</fullName>
    </submittedName>
</protein>
<evidence type="ECO:0000256" key="3">
    <source>
        <dbReference type="ARBA" id="ARBA00022692"/>
    </source>
</evidence>
<dbReference type="Pfam" id="PF07690">
    <property type="entry name" value="MFS_1"/>
    <property type="match status" value="1"/>
</dbReference>
<dbReference type="RefSeq" id="WP_260195104.1">
    <property type="nucleotide sequence ID" value="NZ_JAFFZE010000024.1"/>
</dbReference>